<gene>
    <name evidence="1" type="ORF">NI17_006240</name>
</gene>
<dbReference type="EMBL" id="CP063196">
    <property type="protein sequence ID" value="UOE21888.1"/>
    <property type="molecule type" value="Genomic_DNA"/>
</dbReference>
<dbReference type="KEGG" id="thao:NI17_006240"/>
<keyword evidence="2" id="KW-1185">Reference proteome</keyword>
<dbReference type="InterPro" id="IPR029063">
    <property type="entry name" value="SAM-dependent_MTases_sf"/>
</dbReference>
<dbReference type="Proteomes" id="UP000265719">
    <property type="component" value="Chromosome"/>
</dbReference>
<protein>
    <submittedName>
        <fullName evidence="1">23S rRNA methyltransferase</fullName>
    </submittedName>
</protein>
<dbReference type="AlphaFoldDB" id="A0A399G7W1"/>
<dbReference type="PIRSF" id="PIRSF018249">
    <property type="entry name" value="MyrA_prd"/>
    <property type="match status" value="1"/>
</dbReference>
<dbReference type="OrthoDB" id="108476at2"/>
<proteinExistence type="predicted"/>
<reference evidence="1" key="1">
    <citation type="submission" date="2020-10" db="EMBL/GenBank/DDBJ databases">
        <title>De novo genome project of the cellulose decomposer Thermobifida halotolerans type strain.</title>
        <authorList>
            <person name="Nagy I."/>
            <person name="Horvath B."/>
            <person name="Kukolya J."/>
            <person name="Nagy I."/>
            <person name="Orsini M."/>
        </authorList>
    </citation>
    <scope>NUCLEOTIDE SEQUENCE</scope>
    <source>
        <strain evidence="1">DSM 44931</strain>
    </source>
</reference>
<evidence type="ECO:0000313" key="1">
    <source>
        <dbReference type="EMBL" id="UOE21888.1"/>
    </source>
</evidence>
<dbReference type="Pfam" id="PF21302">
    <property type="entry name" value="Zn_ribbon_RlmA"/>
    <property type="match status" value="1"/>
</dbReference>
<dbReference type="GO" id="GO:0008168">
    <property type="term" value="F:methyltransferase activity"/>
    <property type="evidence" value="ECO:0007669"/>
    <property type="project" value="UniProtKB-KW"/>
</dbReference>
<evidence type="ECO:0000313" key="2">
    <source>
        <dbReference type="Proteomes" id="UP000265719"/>
    </source>
</evidence>
<dbReference type="Gene3D" id="3.40.50.150">
    <property type="entry name" value="Vaccinia Virus protein VP39"/>
    <property type="match status" value="1"/>
</dbReference>
<sequence>MPGAVVEALVCPHCGGGLRPVGGALGCALGHSFDAARQGYVNLTVGRPPTAGDDREMVRARGEFFGAGHYAPLTARLVETARASWTGGLVVDAGAGTGHHLAAVLDALPGAYGLAVDVSRYALRRAARAHPRAGAVGCDVWRGLPLGTGTVGLLLNVFAPRNGPEFARVLRPGGALLVVTPAPSHLAELRRDLGLIAVDPRKEERLAAKLQTRFTLERSEEVAVALRLTRAEAAVLVEMTPSARHVAPDLLRARLGARPEPVETTAAFRLSVYRPGESAPRP</sequence>
<dbReference type="GO" id="GO:0032259">
    <property type="term" value="P:methylation"/>
    <property type="evidence" value="ECO:0007669"/>
    <property type="project" value="UniProtKB-KW"/>
</dbReference>
<dbReference type="SUPFAM" id="SSF53335">
    <property type="entry name" value="S-adenosyl-L-methionine-dependent methyltransferases"/>
    <property type="match status" value="1"/>
</dbReference>
<dbReference type="InterPro" id="IPR016718">
    <property type="entry name" value="rRNA_m1G-MeTrfase_A_prd"/>
</dbReference>
<keyword evidence="1" id="KW-0808">Transferase</keyword>
<accession>A0A399G7W1</accession>
<dbReference type="InterPro" id="IPR048647">
    <property type="entry name" value="RlmA_N"/>
</dbReference>
<organism evidence="1 2">
    <name type="scientific">Thermobifida halotolerans</name>
    <dbReference type="NCBI Taxonomy" id="483545"/>
    <lineage>
        <taxon>Bacteria</taxon>
        <taxon>Bacillati</taxon>
        <taxon>Actinomycetota</taxon>
        <taxon>Actinomycetes</taxon>
        <taxon>Streptosporangiales</taxon>
        <taxon>Nocardiopsidaceae</taxon>
        <taxon>Thermobifida</taxon>
    </lineage>
</organism>
<name>A0A399G7W1_9ACTN</name>
<keyword evidence="1" id="KW-0489">Methyltransferase</keyword>